<dbReference type="EMBL" id="ML976065">
    <property type="protein sequence ID" value="KAF1940320.1"/>
    <property type="molecule type" value="Genomic_DNA"/>
</dbReference>
<evidence type="ECO:0008006" key="4">
    <source>
        <dbReference type="Google" id="ProtNLM"/>
    </source>
</evidence>
<evidence type="ECO:0000313" key="2">
    <source>
        <dbReference type="EMBL" id="KAF1940320.1"/>
    </source>
</evidence>
<evidence type="ECO:0000256" key="1">
    <source>
        <dbReference type="SAM" id="SignalP"/>
    </source>
</evidence>
<gene>
    <name evidence="2" type="ORF">EJ02DRAFT_232083</name>
</gene>
<name>A0A6A5SKW5_9PLEO</name>
<evidence type="ECO:0000313" key="3">
    <source>
        <dbReference type="Proteomes" id="UP000800038"/>
    </source>
</evidence>
<keyword evidence="3" id="KW-1185">Reference proteome</keyword>
<feature type="chain" id="PRO_5025625325" description="Secreted protein" evidence="1">
    <location>
        <begin position="18"/>
        <end position="137"/>
    </location>
</feature>
<feature type="signal peptide" evidence="1">
    <location>
        <begin position="1"/>
        <end position="17"/>
    </location>
</feature>
<dbReference type="AlphaFoldDB" id="A0A6A5SKW5"/>
<dbReference type="Proteomes" id="UP000800038">
    <property type="component" value="Unassembled WGS sequence"/>
</dbReference>
<reference evidence="2" key="1">
    <citation type="journal article" date="2020" name="Stud. Mycol.">
        <title>101 Dothideomycetes genomes: a test case for predicting lifestyles and emergence of pathogens.</title>
        <authorList>
            <person name="Haridas S."/>
            <person name="Albert R."/>
            <person name="Binder M."/>
            <person name="Bloem J."/>
            <person name="Labutti K."/>
            <person name="Salamov A."/>
            <person name="Andreopoulos B."/>
            <person name="Baker S."/>
            <person name="Barry K."/>
            <person name="Bills G."/>
            <person name="Bluhm B."/>
            <person name="Cannon C."/>
            <person name="Castanera R."/>
            <person name="Culley D."/>
            <person name="Daum C."/>
            <person name="Ezra D."/>
            <person name="Gonzalez J."/>
            <person name="Henrissat B."/>
            <person name="Kuo A."/>
            <person name="Liang C."/>
            <person name="Lipzen A."/>
            <person name="Lutzoni F."/>
            <person name="Magnuson J."/>
            <person name="Mondo S."/>
            <person name="Nolan M."/>
            <person name="Ohm R."/>
            <person name="Pangilinan J."/>
            <person name="Park H.-J."/>
            <person name="Ramirez L."/>
            <person name="Alfaro M."/>
            <person name="Sun H."/>
            <person name="Tritt A."/>
            <person name="Yoshinaga Y."/>
            <person name="Zwiers L.-H."/>
            <person name="Turgeon B."/>
            <person name="Goodwin S."/>
            <person name="Spatafora J."/>
            <person name="Crous P."/>
            <person name="Grigoriev I."/>
        </authorList>
    </citation>
    <scope>NUCLEOTIDE SEQUENCE</scope>
    <source>
        <strain evidence="2">CBS 161.51</strain>
    </source>
</reference>
<proteinExistence type="predicted"/>
<protein>
    <recommendedName>
        <fullName evidence="4">Secreted protein</fullName>
    </recommendedName>
</protein>
<organism evidence="2 3">
    <name type="scientific">Clathrospora elynae</name>
    <dbReference type="NCBI Taxonomy" id="706981"/>
    <lineage>
        <taxon>Eukaryota</taxon>
        <taxon>Fungi</taxon>
        <taxon>Dikarya</taxon>
        <taxon>Ascomycota</taxon>
        <taxon>Pezizomycotina</taxon>
        <taxon>Dothideomycetes</taxon>
        <taxon>Pleosporomycetidae</taxon>
        <taxon>Pleosporales</taxon>
        <taxon>Diademaceae</taxon>
        <taxon>Clathrospora</taxon>
    </lineage>
</organism>
<keyword evidence="1" id="KW-0732">Signal</keyword>
<sequence>MAVAITILLFFLPPVLASLLQALLLSLARSDHKRRLCRRIAIPAAVYDLHHLYQTLAYWAQKTTLSPGLPLLKSTIQTARSGPGLGRLRHHLLSQVRFHLFARRGMRSFLTTVSYWSLHKIVRLLSVLNDSSTKISS</sequence>
<accession>A0A6A5SKW5</accession>